<reference evidence="4" key="1">
    <citation type="submission" date="2023-03" db="EMBL/GenBank/DDBJ databases">
        <title>Massive genome expansion in bonnet fungi (Mycena s.s.) driven by repeated elements and novel gene families across ecological guilds.</title>
        <authorList>
            <consortium name="Lawrence Berkeley National Laboratory"/>
            <person name="Harder C.B."/>
            <person name="Miyauchi S."/>
            <person name="Viragh M."/>
            <person name="Kuo A."/>
            <person name="Thoen E."/>
            <person name="Andreopoulos B."/>
            <person name="Lu D."/>
            <person name="Skrede I."/>
            <person name="Drula E."/>
            <person name="Henrissat B."/>
            <person name="Morin E."/>
            <person name="Kohler A."/>
            <person name="Barry K."/>
            <person name="LaButti K."/>
            <person name="Morin E."/>
            <person name="Salamov A."/>
            <person name="Lipzen A."/>
            <person name="Mereny Z."/>
            <person name="Hegedus B."/>
            <person name="Baldrian P."/>
            <person name="Stursova M."/>
            <person name="Weitz H."/>
            <person name="Taylor A."/>
            <person name="Grigoriev I.V."/>
            <person name="Nagy L.G."/>
            <person name="Martin F."/>
            <person name="Kauserud H."/>
        </authorList>
    </citation>
    <scope>NUCLEOTIDE SEQUENCE</scope>
    <source>
        <strain evidence="4">CBHHK182m</strain>
    </source>
</reference>
<evidence type="ECO:0000256" key="2">
    <source>
        <dbReference type="SAM" id="Phobius"/>
    </source>
</evidence>
<gene>
    <name evidence="4" type="ORF">B0H16DRAFT_1710268</name>
</gene>
<comment type="caution">
    <text evidence="4">The sequence shown here is derived from an EMBL/GenBank/DDBJ whole genome shotgun (WGS) entry which is preliminary data.</text>
</comment>
<accession>A0AAD7K9I6</accession>
<evidence type="ECO:0000313" key="5">
    <source>
        <dbReference type="Proteomes" id="UP001215598"/>
    </source>
</evidence>
<feature type="compositionally biased region" description="Pro residues" evidence="1">
    <location>
        <begin position="419"/>
        <end position="436"/>
    </location>
</feature>
<evidence type="ECO:0000256" key="3">
    <source>
        <dbReference type="SAM" id="SignalP"/>
    </source>
</evidence>
<feature type="chain" id="PRO_5042102532" evidence="3">
    <location>
        <begin position="20"/>
        <end position="634"/>
    </location>
</feature>
<feature type="region of interest" description="Disordered" evidence="1">
    <location>
        <begin position="380"/>
        <end position="634"/>
    </location>
</feature>
<feature type="compositionally biased region" description="Pro residues" evidence="1">
    <location>
        <begin position="514"/>
        <end position="525"/>
    </location>
</feature>
<proteinExistence type="predicted"/>
<evidence type="ECO:0000313" key="4">
    <source>
        <dbReference type="EMBL" id="KAJ7781016.1"/>
    </source>
</evidence>
<feature type="compositionally biased region" description="Low complexity" evidence="1">
    <location>
        <begin position="499"/>
        <end position="509"/>
    </location>
</feature>
<dbReference type="EMBL" id="JARKIB010000004">
    <property type="protein sequence ID" value="KAJ7781016.1"/>
    <property type="molecule type" value="Genomic_DNA"/>
</dbReference>
<organism evidence="4 5">
    <name type="scientific">Mycena metata</name>
    <dbReference type="NCBI Taxonomy" id="1033252"/>
    <lineage>
        <taxon>Eukaryota</taxon>
        <taxon>Fungi</taxon>
        <taxon>Dikarya</taxon>
        <taxon>Basidiomycota</taxon>
        <taxon>Agaricomycotina</taxon>
        <taxon>Agaricomycetes</taxon>
        <taxon>Agaricomycetidae</taxon>
        <taxon>Agaricales</taxon>
        <taxon>Marasmiineae</taxon>
        <taxon>Mycenaceae</taxon>
        <taxon>Mycena</taxon>
    </lineage>
</organism>
<keyword evidence="2" id="KW-1133">Transmembrane helix</keyword>
<evidence type="ECO:0000256" key="1">
    <source>
        <dbReference type="SAM" id="MobiDB-lite"/>
    </source>
</evidence>
<feature type="signal peptide" evidence="3">
    <location>
        <begin position="1"/>
        <end position="19"/>
    </location>
</feature>
<keyword evidence="2" id="KW-0812">Transmembrane</keyword>
<name>A0AAD7K9I6_9AGAR</name>
<keyword evidence="2" id="KW-0472">Membrane</keyword>
<feature type="transmembrane region" description="Helical" evidence="2">
    <location>
        <begin position="162"/>
        <end position="183"/>
    </location>
</feature>
<keyword evidence="5" id="KW-1185">Reference proteome</keyword>
<feature type="compositionally biased region" description="Polar residues" evidence="1">
    <location>
        <begin position="329"/>
        <end position="338"/>
    </location>
</feature>
<dbReference type="AlphaFoldDB" id="A0AAD7K9I6"/>
<feature type="region of interest" description="Disordered" evidence="1">
    <location>
        <begin position="323"/>
        <end position="350"/>
    </location>
</feature>
<dbReference type="Proteomes" id="UP001215598">
    <property type="component" value="Unassembled WGS sequence"/>
</dbReference>
<sequence>MPLFRQLLAIGLFTIVVASQSEAIAQSSVNLLDNKYGLSPCEMQETFKQTCQTSQAAEARDNDNHDNTTITPTVCTCTNVYFNLWSACEFSTNSTLPLSESLTQKCNRASINVTTNKTQEDTIYPEWAFMELPTSNNTFDPIAAVENAKLQTRSEKWDTVQIVVPILVGVAVAVILLVVFFFCRRRKRTSDQPWMKTAGNRPRFQFPTLSSATKVREVNRSTSWSIDEREEPLNEYQFVSYPASLQGSNASGHVRLSSSSSGHLPGPPLLKIPTGQKEAAWPGKALWKGSLQSAMRLSESMPRPWRSTKRVVVKNVPGYDKFRVDASDSDSPLSQRPQDSLLGHAGRSRSNLHHSTVFEGENEEDSDSDTEVLPLISQDHSRSNHDAEPPAARIPPSGVETETESPGGSQRAARQIPPSCAPPSIPLPVPPPPPKSPRTQPAAESSSQSLPRTHDPRPTPPPAQSTSSPSVVRTQRNFPPAPTAPPPAPPIIAKRSPRTPRTPLPTQLTNVPALPSPPSLSPLPSPSLFGGQLAPPPAASNDVRPPPRRRPDSDGGSSVRSLPLTPIPPYVRGAPAPIQVLAGTPSGNTPPNSAPPYVQRPSLDNSHSPAIPSRSPPMAADGTRAVRRLPLPPG</sequence>
<feature type="compositionally biased region" description="Pro residues" evidence="1">
    <location>
        <begin position="479"/>
        <end position="490"/>
    </location>
</feature>
<protein>
    <submittedName>
        <fullName evidence="4">Uncharacterized protein</fullName>
    </submittedName>
</protein>
<keyword evidence="3" id="KW-0732">Signal</keyword>